<dbReference type="AlphaFoldDB" id="A0A1X6N7C2"/>
<sequence>MLLDTMLQECHLALRSPPVRTVPKLQRLTFVFIPLGVKKASIASACIVPVSVHSDSYLQALPLAMSSNNETRSDYTGAVKATGDGEVLGVLPQLPQPRADVETTYLLPKWLYIRDISDRYLTVRPGPVYGTATLRSGDYDRNSIFQAVQKGNGWWRIIGNNGNSLMRYYSGWLSCDGTEGNGTLLLQKFITSADGSIYLTDNAGPGGMYLSADLDSHGRPLYYNYIKDNSRFRIIQAAVKNEIYDVKYDISGAQVRDAPPLIVLSTSVRNDSDVTVTQTLSYQYSKSETGTWNNTAGVTLGASATFKAGVPFIASVEWEISVSASYSHEWGGSVGTEKVVSESTSVTVPPHQKAQATIVVRNAQIDVGFSYREEILYANGEKEDLQKQAHQLGAHGLTSPRAADIRDMRCLIPAEAIVDHVSGSLRQTEFREFVAMNRYDAGALLTQALR</sequence>
<dbReference type="SUPFAM" id="SSF56973">
    <property type="entry name" value="Aerolisin/ETX pore-forming domain"/>
    <property type="match status" value="1"/>
</dbReference>
<evidence type="ECO:0000313" key="2">
    <source>
        <dbReference type="Proteomes" id="UP000194127"/>
    </source>
</evidence>
<evidence type="ECO:0000313" key="1">
    <source>
        <dbReference type="EMBL" id="OSX64511.1"/>
    </source>
</evidence>
<name>A0A1X6N7C2_9APHY</name>
<dbReference type="GeneID" id="36323740"/>
<dbReference type="Pfam" id="PF03318">
    <property type="entry name" value="ETX_MTX2"/>
    <property type="match status" value="1"/>
</dbReference>
<reference evidence="1 2" key="1">
    <citation type="submission" date="2017-04" db="EMBL/GenBank/DDBJ databases">
        <title>Genome Sequence of the Model Brown-Rot Fungus Postia placenta SB12.</title>
        <authorList>
            <consortium name="DOE Joint Genome Institute"/>
            <person name="Gaskell J."/>
            <person name="Kersten P."/>
            <person name="Larrondo L.F."/>
            <person name="Canessa P."/>
            <person name="Martinez D."/>
            <person name="Hibbett D."/>
            <person name="Schmoll M."/>
            <person name="Kubicek C.P."/>
            <person name="Martinez A.T."/>
            <person name="Yadav J."/>
            <person name="Master E."/>
            <person name="Magnuson J.K."/>
            <person name="James T."/>
            <person name="Yaver D."/>
            <person name="Berka R."/>
            <person name="Labutti K."/>
            <person name="Lipzen A."/>
            <person name="Aerts A."/>
            <person name="Barry K."/>
            <person name="Henrissat B."/>
            <person name="Blanchette R."/>
            <person name="Grigoriev I."/>
            <person name="Cullen D."/>
        </authorList>
    </citation>
    <scope>NUCLEOTIDE SEQUENCE [LARGE SCALE GENOMIC DNA]</scope>
    <source>
        <strain evidence="1 2">MAD-698-R-SB12</strain>
    </source>
</reference>
<gene>
    <name evidence="1" type="ORF">POSPLADRAFT_1045542</name>
</gene>
<proteinExistence type="predicted"/>
<dbReference type="InterPro" id="IPR053237">
    <property type="entry name" value="Natterin_C"/>
</dbReference>
<dbReference type="PANTHER" id="PTHR39244">
    <property type="entry name" value="NATTERIN-4"/>
    <property type="match status" value="1"/>
</dbReference>
<dbReference type="OrthoDB" id="1904422at2759"/>
<dbReference type="RefSeq" id="XP_024341305.1">
    <property type="nucleotide sequence ID" value="XM_024478790.1"/>
</dbReference>
<dbReference type="EMBL" id="KZ110594">
    <property type="protein sequence ID" value="OSX64511.1"/>
    <property type="molecule type" value="Genomic_DNA"/>
</dbReference>
<dbReference type="Gene3D" id="2.170.15.10">
    <property type="entry name" value="Proaerolysin, chain A, domain 3"/>
    <property type="match status" value="1"/>
</dbReference>
<dbReference type="InterPro" id="IPR004991">
    <property type="entry name" value="Aerolysin-like"/>
</dbReference>
<protein>
    <submittedName>
        <fullName evidence="1">Uncharacterized protein</fullName>
    </submittedName>
</protein>
<accession>A0A1X6N7C2</accession>
<keyword evidence="2" id="KW-1185">Reference proteome</keyword>
<dbReference type="PANTHER" id="PTHR39244:SF5">
    <property type="entry name" value="NATTERIN-3-LIKE"/>
    <property type="match status" value="1"/>
</dbReference>
<dbReference type="Proteomes" id="UP000194127">
    <property type="component" value="Unassembled WGS sequence"/>
</dbReference>
<organism evidence="1 2">
    <name type="scientific">Postia placenta MAD-698-R-SB12</name>
    <dbReference type="NCBI Taxonomy" id="670580"/>
    <lineage>
        <taxon>Eukaryota</taxon>
        <taxon>Fungi</taxon>
        <taxon>Dikarya</taxon>
        <taxon>Basidiomycota</taxon>
        <taxon>Agaricomycotina</taxon>
        <taxon>Agaricomycetes</taxon>
        <taxon>Polyporales</taxon>
        <taxon>Adustoporiaceae</taxon>
        <taxon>Rhodonia</taxon>
    </lineage>
</organism>